<feature type="region of interest" description="Disordered" evidence="7">
    <location>
        <begin position="1"/>
        <end position="109"/>
    </location>
</feature>
<dbReference type="STRING" id="1344418.A0A1D2VLM1"/>
<dbReference type="SUPFAM" id="SSF64268">
    <property type="entry name" value="PX domain"/>
    <property type="match status" value="1"/>
</dbReference>
<dbReference type="EMBL" id="KV454477">
    <property type="protein sequence ID" value="ODV62518.1"/>
    <property type="molecule type" value="Genomic_DNA"/>
</dbReference>
<evidence type="ECO:0000256" key="7">
    <source>
        <dbReference type="SAM" id="MobiDB-lite"/>
    </source>
</evidence>
<dbReference type="InterPro" id="IPR015404">
    <property type="entry name" value="Vps5_C"/>
</dbReference>
<feature type="domain" description="PX" evidence="8">
    <location>
        <begin position="118"/>
        <end position="228"/>
    </location>
</feature>
<dbReference type="GO" id="GO:0005768">
    <property type="term" value="C:endosome"/>
    <property type="evidence" value="ECO:0007669"/>
    <property type="project" value="EnsemblFungi"/>
</dbReference>
<accession>A0A1D2VLM1</accession>
<comment type="similarity">
    <text evidence="4 6">Belongs to the VPS17 family.</text>
</comment>
<keyword evidence="3" id="KW-0175">Coiled coil</keyword>
<dbReference type="PANTHER" id="PTHR47433:SF1">
    <property type="entry name" value="VACUOLAR PROTEIN SORTING-ASSOCIATED PROTEIN 17"/>
    <property type="match status" value="1"/>
</dbReference>
<dbReference type="CDD" id="cd06891">
    <property type="entry name" value="PX_Vps17p"/>
    <property type="match status" value="1"/>
</dbReference>
<feature type="compositionally biased region" description="Low complexity" evidence="7">
    <location>
        <begin position="66"/>
        <end position="77"/>
    </location>
</feature>
<dbReference type="GO" id="GO:0140318">
    <property type="term" value="F:protein transporter activity"/>
    <property type="evidence" value="ECO:0007669"/>
    <property type="project" value="EnsemblFungi"/>
</dbReference>
<evidence type="ECO:0000256" key="3">
    <source>
        <dbReference type="ARBA" id="ARBA00023054"/>
    </source>
</evidence>
<dbReference type="GO" id="GO:0030905">
    <property type="term" value="C:retromer, tubulation complex"/>
    <property type="evidence" value="ECO:0007669"/>
    <property type="project" value="EnsemblFungi"/>
</dbReference>
<dbReference type="InterPro" id="IPR053055">
    <property type="entry name" value="VPS17"/>
</dbReference>
<dbReference type="GO" id="GO:0032266">
    <property type="term" value="F:phosphatidylinositol-3-phosphate binding"/>
    <property type="evidence" value="ECO:0007669"/>
    <property type="project" value="EnsemblFungi"/>
</dbReference>
<evidence type="ECO:0000313" key="9">
    <source>
        <dbReference type="EMBL" id="ODV62518.1"/>
    </source>
</evidence>
<dbReference type="Pfam" id="PF09325">
    <property type="entry name" value="Vps5"/>
    <property type="match status" value="1"/>
</dbReference>
<evidence type="ECO:0000256" key="4">
    <source>
        <dbReference type="ARBA" id="ARBA00060860"/>
    </source>
</evidence>
<feature type="compositionally biased region" description="Low complexity" evidence="7">
    <location>
        <begin position="26"/>
        <end position="45"/>
    </location>
</feature>
<dbReference type="Proteomes" id="UP000095038">
    <property type="component" value="Unassembled WGS sequence"/>
</dbReference>
<keyword evidence="1 6" id="KW-0813">Transport</keyword>
<dbReference type="GO" id="GO:0005829">
    <property type="term" value="C:cytosol"/>
    <property type="evidence" value="ECO:0007669"/>
    <property type="project" value="GOC"/>
</dbReference>
<protein>
    <recommendedName>
        <fullName evidence="5 6">Vacuolar protein sorting-associated protein 17</fullName>
    </recommendedName>
</protein>
<reference evidence="10" key="1">
    <citation type="submission" date="2016-05" db="EMBL/GenBank/DDBJ databases">
        <title>Comparative genomics of biotechnologically important yeasts.</title>
        <authorList>
            <consortium name="DOE Joint Genome Institute"/>
            <person name="Riley R."/>
            <person name="Haridas S."/>
            <person name="Wolfe K.H."/>
            <person name="Lopes M.R."/>
            <person name="Hittinger C.T."/>
            <person name="Goker M."/>
            <person name="Salamov A."/>
            <person name="Wisecaver J."/>
            <person name="Long T.M."/>
            <person name="Aerts A.L."/>
            <person name="Barry K."/>
            <person name="Choi C."/>
            <person name="Clum A."/>
            <person name="Coughlan A.Y."/>
            <person name="Deshpande S."/>
            <person name="Douglass A.P."/>
            <person name="Hanson S.J."/>
            <person name="Klenk H.-P."/>
            <person name="Labutti K."/>
            <person name="Lapidus A."/>
            <person name="Lindquist E."/>
            <person name="Lipzen A."/>
            <person name="Meier-Kolthoff J.P."/>
            <person name="Ohm R.A."/>
            <person name="Otillar R.P."/>
            <person name="Pangilinan J."/>
            <person name="Peng Y."/>
            <person name="Rokas A."/>
            <person name="Rosa C.A."/>
            <person name="Scheuner C."/>
            <person name="Sibirny A.A."/>
            <person name="Slot J.C."/>
            <person name="Stielow J.B."/>
            <person name="Sun H."/>
            <person name="Kurtzman C.P."/>
            <person name="Blackwell M."/>
            <person name="Grigoriev I.V."/>
            <person name="Jeffries T.W."/>
        </authorList>
    </citation>
    <scope>NUCLEOTIDE SEQUENCE [LARGE SCALE GENOMIC DNA]</scope>
    <source>
        <strain evidence="10">DSM 1968</strain>
    </source>
</reference>
<dbReference type="FunFam" id="3.30.1520.10:FF:000034">
    <property type="entry name" value="Vacuolar protein sorting-associated protein 17"/>
    <property type="match status" value="1"/>
</dbReference>
<dbReference type="Gene3D" id="1.20.1270.60">
    <property type="entry name" value="Arfaptin homology (AH) domain/BAR domain"/>
    <property type="match status" value="1"/>
</dbReference>
<keyword evidence="2 6" id="KW-0653">Protein transport</keyword>
<keyword evidence="10" id="KW-1185">Reference proteome</keyword>
<dbReference type="RefSeq" id="XP_020048825.1">
    <property type="nucleotide sequence ID" value="XM_020188936.1"/>
</dbReference>
<gene>
    <name evidence="9" type="ORF">ASCRUDRAFT_12537</name>
</gene>
<dbReference type="FunCoup" id="A0A1D2VLM1">
    <property type="interactions" value="64"/>
</dbReference>
<comment type="function">
    <text evidence="6">Component of the membrane-associated retromer complex which is essential in endosome-to-Golgi retrograde transport.</text>
</comment>
<organism evidence="9 10">
    <name type="scientific">Ascoidea rubescens DSM 1968</name>
    <dbReference type="NCBI Taxonomy" id="1344418"/>
    <lineage>
        <taxon>Eukaryota</taxon>
        <taxon>Fungi</taxon>
        <taxon>Dikarya</taxon>
        <taxon>Ascomycota</taxon>
        <taxon>Saccharomycotina</taxon>
        <taxon>Saccharomycetes</taxon>
        <taxon>Ascoideaceae</taxon>
        <taxon>Ascoidea</taxon>
    </lineage>
</organism>
<dbReference type="GeneID" id="30962572"/>
<evidence type="ECO:0000256" key="1">
    <source>
        <dbReference type="ARBA" id="ARBA00022448"/>
    </source>
</evidence>
<dbReference type="InterPro" id="IPR001683">
    <property type="entry name" value="PX_dom"/>
</dbReference>
<dbReference type="GO" id="GO:0006886">
    <property type="term" value="P:intracellular protein transport"/>
    <property type="evidence" value="ECO:0007669"/>
    <property type="project" value="TreeGrafter"/>
</dbReference>
<dbReference type="Gene3D" id="3.30.1520.10">
    <property type="entry name" value="Phox-like domain"/>
    <property type="match status" value="1"/>
</dbReference>
<dbReference type="Pfam" id="PF00787">
    <property type="entry name" value="PX"/>
    <property type="match status" value="1"/>
</dbReference>
<evidence type="ECO:0000256" key="2">
    <source>
        <dbReference type="ARBA" id="ARBA00022927"/>
    </source>
</evidence>
<dbReference type="SMART" id="SM00312">
    <property type="entry name" value="PX"/>
    <property type="match status" value="1"/>
</dbReference>
<comment type="subunit">
    <text evidence="6">Component of the retromer complex.</text>
</comment>
<dbReference type="AlphaFoldDB" id="A0A1D2VLM1"/>
<feature type="compositionally biased region" description="Polar residues" evidence="7">
    <location>
        <begin position="46"/>
        <end position="65"/>
    </location>
</feature>
<evidence type="ECO:0000256" key="5">
    <source>
        <dbReference type="ARBA" id="ARBA00073022"/>
    </source>
</evidence>
<dbReference type="InterPro" id="IPR027267">
    <property type="entry name" value="AH/BAR_dom_sf"/>
</dbReference>
<proteinExistence type="inferred from homology"/>
<dbReference type="OrthoDB" id="9976382at2759"/>
<dbReference type="PANTHER" id="PTHR47433">
    <property type="entry name" value="VACUOLAR PROTEIN SORTING-ASSOCIATED PROTEIN 17"/>
    <property type="match status" value="1"/>
</dbReference>
<dbReference type="InterPro" id="IPR036871">
    <property type="entry name" value="PX_dom_sf"/>
</dbReference>
<sequence>MASSIPYDPDDFDNNPFAEPQISILNNEANSPASSSQAPSTDSPNGPLNNSSIEQQNPPLASPSDQNEQQAQKAQNQTLDQPPGSKQPKLADNQQDNLKNRKSNLSLLPERRSKKYKIRLLITAIERVGRKDPIIKFDAYTNLPNFRGTSFKDIRRTHNELVKFFTYLNGANPECFVPAVPPSSTSSGIGSDENDVKVKQNLQEWFDRITSNPILIRNEEFIFFIESDFGYSPVNKGRPPATGLKRKTLKQLQPPYDEVTELAEFRPLIKQIYLNSQTLHHKLEKLSKARKTLGLYENELGNRIMELSSLEPTHPGMANMWQKFGKTIVVKGDIESVKATTEMASLGDGLNLIINDSYVIKEALTNRHLLMRELINAQANTKSKHAQAAKIRSRTEINPLKVDEALQQLTDATKFEEDLTIKIKRISGNMLIEKQQYLQHFDKSIKKYISEYTRKIIESERKTLAVFEKIRSDVRNVDENGGLSRLGREAYPRHKTVSVQSQGPEGDSWSGDRKTRAVVPGQNALQEDIKDFSKPNQVHRASTASTLDSEENTIDARNAASLLGGSTF</sequence>
<dbReference type="InterPro" id="IPR014461">
    <property type="entry name" value="Retromer_complex_Vps17"/>
</dbReference>
<dbReference type="InParanoid" id="A0A1D2VLM1"/>
<dbReference type="InterPro" id="IPR037907">
    <property type="entry name" value="Vps17_PX"/>
</dbReference>
<evidence type="ECO:0000313" key="10">
    <source>
        <dbReference type="Proteomes" id="UP000095038"/>
    </source>
</evidence>
<dbReference type="GO" id="GO:0042147">
    <property type="term" value="P:retrograde transport, endosome to Golgi"/>
    <property type="evidence" value="ECO:0007669"/>
    <property type="project" value="EnsemblFungi"/>
</dbReference>
<evidence type="ECO:0000256" key="6">
    <source>
        <dbReference type="PIRNR" id="PIRNR011791"/>
    </source>
</evidence>
<dbReference type="PIRSF" id="PIRSF011791">
    <property type="entry name" value="Vps17"/>
    <property type="match status" value="1"/>
</dbReference>
<name>A0A1D2VLM1_9ASCO</name>
<evidence type="ECO:0000259" key="8">
    <source>
        <dbReference type="SMART" id="SM00312"/>
    </source>
</evidence>